<keyword evidence="1" id="KW-0812">Transmembrane</keyword>
<feature type="transmembrane region" description="Helical" evidence="1">
    <location>
        <begin position="6"/>
        <end position="26"/>
    </location>
</feature>
<name>A0A2P6MII4_ALKUR</name>
<keyword evidence="3" id="KW-1185">Reference proteome</keyword>
<sequence length="146" mass="16832">MFWFFLIMVVSLGFVIAMTGMLLTIGKKPQPDARGREVASDKTVEARSGTYKASLVQMPSPYENERCFRVELKKNGHLAHKNIAFFDAAESYTDVLKAFVKEFDRQQEIDSGRRSREEEQRIDLETWDGDVYEDNVTELPKRKSTT</sequence>
<dbReference type="RefSeq" id="WP_105958727.1">
    <property type="nucleotide sequence ID" value="NZ_PVNS01000005.1"/>
</dbReference>
<evidence type="ECO:0000313" key="3">
    <source>
        <dbReference type="Proteomes" id="UP000243650"/>
    </source>
</evidence>
<gene>
    <name evidence="2" type="ORF">C6I21_07000</name>
</gene>
<keyword evidence="1" id="KW-0472">Membrane</keyword>
<protein>
    <submittedName>
        <fullName evidence="2">Uncharacterized protein</fullName>
    </submittedName>
</protein>
<organism evidence="2 3">
    <name type="scientific">Alkalicoccus urumqiensis</name>
    <name type="common">Bacillus urumqiensis</name>
    <dbReference type="NCBI Taxonomy" id="1548213"/>
    <lineage>
        <taxon>Bacteria</taxon>
        <taxon>Bacillati</taxon>
        <taxon>Bacillota</taxon>
        <taxon>Bacilli</taxon>
        <taxon>Bacillales</taxon>
        <taxon>Bacillaceae</taxon>
        <taxon>Alkalicoccus</taxon>
    </lineage>
</organism>
<proteinExistence type="predicted"/>
<dbReference type="Proteomes" id="UP000243650">
    <property type="component" value="Unassembled WGS sequence"/>
</dbReference>
<keyword evidence="1" id="KW-1133">Transmembrane helix</keyword>
<dbReference type="OrthoDB" id="2893447at2"/>
<accession>A0A2P6MII4</accession>
<evidence type="ECO:0000313" key="2">
    <source>
        <dbReference type="EMBL" id="PRO66043.1"/>
    </source>
</evidence>
<dbReference type="AlphaFoldDB" id="A0A2P6MII4"/>
<dbReference type="EMBL" id="PVNS01000005">
    <property type="protein sequence ID" value="PRO66043.1"/>
    <property type="molecule type" value="Genomic_DNA"/>
</dbReference>
<reference evidence="2 3" key="1">
    <citation type="submission" date="2018-03" db="EMBL/GenBank/DDBJ databases">
        <title>Bacillus urumqiensis sp. nov., a moderately haloalkaliphilic bacterium isolated from a salt lake.</title>
        <authorList>
            <person name="Zhao B."/>
            <person name="Liao Z."/>
        </authorList>
    </citation>
    <scope>NUCLEOTIDE SEQUENCE [LARGE SCALE GENOMIC DNA]</scope>
    <source>
        <strain evidence="2 3">BZ-SZ-XJ18</strain>
    </source>
</reference>
<comment type="caution">
    <text evidence="2">The sequence shown here is derived from an EMBL/GenBank/DDBJ whole genome shotgun (WGS) entry which is preliminary data.</text>
</comment>
<evidence type="ECO:0000256" key="1">
    <source>
        <dbReference type="SAM" id="Phobius"/>
    </source>
</evidence>